<accession>A0A086J2H7</accession>
<name>A0A086J2H7_NEMA1</name>
<keyword evidence="2" id="KW-1185">Reference proteome</keyword>
<evidence type="ECO:0000313" key="1">
    <source>
        <dbReference type="EMBL" id="KFG26345.1"/>
    </source>
</evidence>
<sequence>MKRSISNSTKMKPISGFHLMKFHALLSILILHSCFARIGIQGIKEIHENPIDGDKTVFVNFEGPLGLLDAYCSSQNGYIYNKRFYSAEIDRSYSLKEGDAPSNYIFTRAPAKDKVYKDLNSKSDTNEYLKVYHTLLIKMFPSVDGDLSIEAGRLDMITNFLRAEHVKKDAKYILAALLLLSEGIDVQISVDGSEKKKSLVIKSKKFEGKILVDVDMHIININPCVEEQRSSIYQSETAKIVNFYKKYRDSPLLKEGGEFAIPTSIDGFNSGKFLNNSGLLIQTYIYEFFDNIKDYRSFVSAVHELFIDQISESDNLKEATQKTNIFSKLFRRKYSLFDERKRYITQFYNFVKDMQEIILFPFYNSSQLPSYTRVPPYKLDKSGFETNQSLYYSNCVETALLGLFCCLAYNIETKRYQTSHMGEEISKELREFFEKYPKPAETTDFEMHLQWCKVVSCLDSKKVLYIRTGNELYSGIINMFLVIGEITGKKTDILDLVEYMKSANIQEDPNCIHKNSIQFRMQEILKSLSQNKSLEVSCKNIKREGRLNLHQDLFANISITFTYGETITGIALGVTKGHTKLTLLPSTSSKYIDMKKKSIQLAKSYYLINPYTMCVIDQYISSEVLKLEIGSQAALYFITTALNKVALNPHNNPSQIFIYGKIDSTISKEVVILSFFFETLKKDLSPSTPLVRITANIFCSIPLDDSDTQKIMIPMVFYYSNWQDYYPKLTYTQPKHLKESNLHPSALTSPYKHILSTNSVPRIVKYLRNYLQTPIGDRNIHYLLFRGEMLKKLFNLIVDSHKISSFAEIQSILEETKQPTDADALNSVYIGWFIYACIDSTRTPEIIKMTYSFIDFDNLHYTREKELEKYYTHLDTAINVLVEEKSILCTENNSESIQKYNNLLRYFRIVEKRGGLYERLVEKVAGFITWVASFLR</sequence>
<dbReference type="AlphaFoldDB" id="A0A086J2H7"/>
<reference evidence="1 2" key="1">
    <citation type="journal article" date="2014" name="Genome Announc.">
        <title>Genome Sequence of the Microsporidian Species Nematocida sp1 Strain ERTm6 (ATCC PRA-372).</title>
        <authorList>
            <person name="Bakowski M.A."/>
            <person name="Priest M."/>
            <person name="Young S."/>
            <person name="Cuomo C.A."/>
            <person name="Troemel E.R."/>
        </authorList>
    </citation>
    <scope>NUCLEOTIDE SEQUENCE [LARGE SCALE GENOMIC DNA]</scope>
    <source>
        <strain evidence="1 2">ERTm6</strain>
    </source>
</reference>
<dbReference type="EMBL" id="AKIJ01000003">
    <property type="protein sequence ID" value="KFG26345.1"/>
    <property type="molecule type" value="Genomic_DNA"/>
</dbReference>
<gene>
    <name evidence="1" type="ORF">NESG_01466</name>
</gene>
<evidence type="ECO:0000313" key="2">
    <source>
        <dbReference type="Proteomes" id="UP000054524"/>
    </source>
</evidence>
<dbReference type="Proteomes" id="UP000054524">
    <property type="component" value="Unassembled WGS sequence"/>
</dbReference>
<protein>
    <submittedName>
        <fullName evidence="1">Uncharacterized protein</fullName>
    </submittedName>
</protein>
<comment type="caution">
    <text evidence="1">The sequence shown here is derived from an EMBL/GenBank/DDBJ whole genome shotgun (WGS) entry which is preliminary data.</text>
</comment>
<organism evidence="1 2">
    <name type="scientific">Nematocida ausubeli (strain ATCC PRA-371 / ERTm2)</name>
    <name type="common">Nematode killer fungus</name>
    <dbReference type="NCBI Taxonomy" id="1913371"/>
    <lineage>
        <taxon>Eukaryota</taxon>
        <taxon>Fungi</taxon>
        <taxon>Fungi incertae sedis</taxon>
        <taxon>Microsporidia</taxon>
        <taxon>Nematocida</taxon>
    </lineage>
</organism>
<dbReference type="GeneID" id="77676439"/>
<dbReference type="RefSeq" id="XP_052904900.1">
    <property type="nucleotide sequence ID" value="XM_053049095.1"/>
</dbReference>
<dbReference type="HOGENOM" id="CLU_009683_3_0_1"/>
<proteinExistence type="predicted"/>